<keyword evidence="4" id="KW-1185">Reference proteome</keyword>
<name>A0A195DR65_9HYME</name>
<reference evidence="3 4" key="1">
    <citation type="submission" date="2015-09" db="EMBL/GenBank/DDBJ databases">
        <title>Trachymyrmex cornetzi WGS genome.</title>
        <authorList>
            <person name="Nygaard S."/>
            <person name="Hu H."/>
            <person name="Boomsma J."/>
            <person name="Zhang G."/>
        </authorList>
    </citation>
    <scope>NUCLEOTIDE SEQUENCE [LARGE SCALE GENOMIC DNA]</scope>
    <source>
        <strain evidence="3">Tcor2-1</strain>
        <tissue evidence="3">Whole body</tissue>
    </source>
</reference>
<dbReference type="AlphaFoldDB" id="A0A195DR65"/>
<evidence type="ECO:0000256" key="1">
    <source>
        <dbReference type="SAM" id="MobiDB-lite"/>
    </source>
</evidence>
<feature type="region of interest" description="Disordered" evidence="1">
    <location>
        <begin position="1"/>
        <end position="23"/>
    </location>
</feature>
<keyword evidence="2" id="KW-0812">Transmembrane</keyword>
<dbReference type="STRING" id="471704.A0A195DR65"/>
<feature type="transmembrane region" description="Helical" evidence="2">
    <location>
        <begin position="50"/>
        <end position="70"/>
    </location>
</feature>
<evidence type="ECO:0000313" key="3">
    <source>
        <dbReference type="EMBL" id="KYN15336.1"/>
    </source>
</evidence>
<feature type="compositionally biased region" description="Low complexity" evidence="1">
    <location>
        <begin position="14"/>
        <end position="23"/>
    </location>
</feature>
<accession>A0A195DR65</accession>
<dbReference type="EMBL" id="KQ980581">
    <property type="protein sequence ID" value="KYN15336.1"/>
    <property type="molecule type" value="Genomic_DNA"/>
</dbReference>
<protein>
    <submittedName>
        <fullName evidence="3">Uncharacterized protein</fullName>
    </submittedName>
</protein>
<evidence type="ECO:0000313" key="4">
    <source>
        <dbReference type="Proteomes" id="UP000078492"/>
    </source>
</evidence>
<evidence type="ECO:0000256" key="2">
    <source>
        <dbReference type="SAM" id="Phobius"/>
    </source>
</evidence>
<keyword evidence="2" id="KW-1133">Transmembrane helix</keyword>
<organism evidence="3 4">
    <name type="scientific">Trachymyrmex cornetzi</name>
    <dbReference type="NCBI Taxonomy" id="471704"/>
    <lineage>
        <taxon>Eukaryota</taxon>
        <taxon>Metazoa</taxon>
        <taxon>Ecdysozoa</taxon>
        <taxon>Arthropoda</taxon>
        <taxon>Hexapoda</taxon>
        <taxon>Insecta</taxon>
        <taxon>Pterygota</taxon>
        <taxon>Neoptera</taxon>
        <taxon>Endopterygota</taxon>
        <taxon>Hymenoptera</taxon>
        <taxon>Apocrita</taxon>
        <taxon>Aculeata</taxon>
        <taxon>Formicoidea</taxon>
        <taxon>Formicidae</taxon>
        <taxon>Myrmicinae</taxon>
        <taxon>Trachymyrmex</taxon>
    </lineage>
</organism>
<keyword evidence="2" id="KW-0472">Membrane</keyword>
<dbReference type="Proteomes" id="UP000078492">
    <property type="component" value="Unassembled WGS sequence"/>
</dbReference>
<gene>
    <name evidence="3" type="ORF">ALC57_12385</name>
</gene>
<proteinExistence type="predicted"/>
<sequence>MVTVPSWCTRPTNSGSPSSVSPPGIAFGGMLPPLTGTQVGLQPQRTCGSAMGTFFKLGIIALCLFNRFFYTFSDTSLRVRACARECIHQASASAAKFRAPKPKGFLTINLRISIPENINTRNRVLQYLS</sequence>